<gene>
    <name evidence="3" type="ORF">DNZ40_06810</name>
    <name evidence="2" type="ORF">DSR33_20870</name>
    <name evidence="5" type="ORF">E0Y79_01845</name>
    <name evidence="4" type="ORF">EZ693_10300</name>
    <name evidence="6" type="ORF">ZU22_07350</name>
</gene>
<keyword evidence="1" id="KW-1133">Transmembrane helix</keyword>
<evidence type="ECO:0000313" key="3">
    <source>
        <dbReference type="EMBL" id="EBV1813609.1"/>
    </source>
</evidence>
<organism evidence="4">
    <name type="scientific">Salmonella muenchen</name>
    <dbReference type="NCBI Taxonomy" id="596"/>
    <lineage>
        <taxon>Bacteria</taxon>
        <taxon>Pseudomonadati</taxon>
        <taxon>Pseudomonadota</taxon>
        <taxon>Gammaproteobacteria</taxon>
        <taxon>Enterobacterales</taxon>
        <taxon>Enterobacteriaceae</taxon>
        <taxon>Salmonella</taxon>
    </lineage>
</organism>
<keyword evidence="1" id="KW-0812">Transmembrane</keyword>
<evidence type="ECO:0000313" key="2">
    <source>
        <dbReference type="EMBL" id="EBS3167225.1"/>
    </source>
</evidence>
<evidence type="ECO:0000313" key="4">
    <source>
        <dbReference type="EMBL" id="ECD3521647.1"/>
    </source>
</evidence>
<protein>
    <submittedName>
        <fullName evidence="4">Uncharacterized protein</fullName>
    </submittedName>
</protein>
<comment type="caution">
    <text evidence="4">The sequence shown here is derived from an EMBL/GenBank/DDBJ whole genome shotgun (WGS) entry which is preliminary data.</text>
</comment>
<dbReference type="EMBL" id="AAIEQN010000003">
    <property type="protein sequence ID" value="ECD4196437.1"/>
    <property type="molecule type" value="Genomic_DNA"/>
</dbReference>
<reference evidence="4" key="1">
    <citation type="submission" date="2019-02" db="EMBL/GenBank/DDBJ databases">
        <authorList>
            <person name="Ashton P.M."/>
            <person name="Dallman T."/>
            <person name="Nair S."/>
            <person name="De Pinna E."/>
            <person name="Peters T."/>
            <person name="Grant K."/>
        </authorList>
    </citation>
    <scope>NUCLEOTIDE SEQUENCE</scope>
    <source>
        <strain evidence="6">14873</strain>
        <strain evidence="5">301730</strain>
        <strain evidence="4">329866</strain>
        <strain evidence="3">394012</strain>
        <strain evidence="2">488731</strain>
    </source>
</reference>
<evidence type="ECO:0000313" key="6">
    <source>
        <dbReference type="EMBL" id="ECV7039971.1"/>
    </source>
</evidence>
<dbReference type="EMBL" id="AAGVCK010000020">
    <property type="protein sequence ID" value="EBS3167225.1"/>
    <property type="molecule type" value="Genomic_DNA"/>
</dbReference>
<sequence>MSVMTTNETPAPTVAEPEVFRRTRNRFNQWLQAEFDRHYHTMRDGGYRSFLKKNHPTELLRYDEACEALRREEFARFAELQTLGLYLHLQVQQKEAQFRRRRNRLLLGMTLTGVVTSVLLYGHFHPEQFLLIGQELATLPGRILGFVGRLVP</sequence>
<proteinExistence type="predicted"/>
<feature type="transmembrane region" description="Helical" evidence="1">
    <location>
        <begin position="105"/>
        <end position="124"/>
    </location>
</feature>
<evidence type="ECO:0000256" key="1">
    <source>
        <dbReference type="SAM" id="Phobius"/>
    </source>
</evidence>
<dbReference type="EMBL" id="AAKUAQ010000006">
    <property type="protein sequence ID" value="ECV7039971.1"/>
    <property type="molecule type" value="Genomic_DNA"/>
</dbReference>
<dbReference type="EMBL" id="AAIEKX010000005">
    <property type="protein sequence ID" value="ECD3521647.1"/>
    <property type="molecule type" value="Genomic_DNA"/>
</dbReference>
<keyword evidence="1" id="KW-0472">Membrane</keyword>
<evidence type="ECO:0000313" key="5">
    <source>
        <dbReference type="EMBL" id="ECD4196437.1"/>
    </source>
</evidence>
<dbReference type="EMBL" id="AAHEJC010000004">
    <property type="protein sequence ID" value="EBV1813609.1"/>
    <property type="molecule type" value="Genomic_DNA"/>
</dbReference>
<dbReference type="AlphaFoldDB" id="A0A3U7XMW7"/>
<name>A0A3U7XMW7_SALMU</name>
<accession>A0A3U7XMW7</accession>